<proteinExistence type="predicted"/>
<dbReference type="Gene3D" id="1.10.10.10">
    <property type="entry name" value="Winged helix-like DNA-binding domain superfamily/Winged helix DNA-binding domain"/>
    <property type="match status" value="1"/>
</dbReference>
<dbReference type="InterPro" id="IPR036390">
    <property type="entry name" value="WH_DNA-bd_sf"/>
</dbReference>
<protein>
    <submittedName>
        <fullName evidence="5">GntR family transcriptional regulator</fullName>
    </submittedName>
</protein>
<reference evidence="5 6" key="1">
    <citation type="submission" date="2023-08" db="EMBL/GenBank/DDBJ databases">
        <authorList>
            <person name="Park J.-S."/>
        </authorList>
    </citation>
    <scope>NUCLEOTIDE SEQUENCE [LARGE SCALE GENOMIC DNA]</scope>
    <source>
        <strain evidence="5 6">2205SS18-9</strain>
    </source>
</reference>
<sequence>MKASFDEGQPIFQQIAEMIEDDILNKTYGENEQVMSTTAFAKTFQINPATAVKGINLLVEEGILYKRRGLGMFVAEGAKEKILTKRKDSFYRDYVMKLLNEAGKIELTTDDVIKMIKNGDRS</sequence>
<dbReference type="PANTHER" id="PTHR38445:SF10">
    <property type="entry name" value="GNTR-FAMILY TRANSCRIPTIONAL REGULATOR"/>
    <property type="match status" value="1"/>
</dbReference>
<keyword evidence="1" id="KW-0805">Transcription regulation</keyword>
<dbReference type="PROSITE" id="PS50949">
    <property type="entry name" value="HTH_GNTR"/>
    <property type="match status" value="1"/>
</dbReference>
<dbReference type="Proteomes" id="UP001231941">
    <property type="component" value="Unassembled WGS sequence"/>
</dbReference>
<name>A0ABT9J2U0_9BACL</name>
<dbReference type="SUPFAM" id="SSF46785">
    <property type="entry name" value="Winged helix' DNA-binding domain"/>
    <property type="match status" value="1"/>
</dbReference>
<organism evidence="5 6">
    <name type="scientific">Chengkuizengella axinellae</name>
    <dbReference type="NCBI Taxonomy" id="3064388"/>
    <lineage>
        <taxon>Bacteria</taxon>
        <taxon>Bacillati</taxon>
        <taxon>Bacillota</taxon>
        <taxon>Bacilli</taxon>
        <taxon>Bacillales</taxon>
        <taxon>Paenibacillaceae</taxon>
        <taxon>Chengkuizengella</taxon>
    </lineage>
</organism>
<accession>A0ABT9J2U0</accession>
<dbReference type="InterPro" id="IPR000524">
    <property type="entry name" value="Tscrpt_reg_HTH_GntR"/>
</dbReference>
<dbReference type="EMBL" id="JAVAMP010000007">
    <property type="protein sequence ID" value="MDP5275324.1"/>
    <property type="molecule type" value="Genomic_DNA"/>
</dbReference>
<evidence type="ECO:0000256" key="1">
    <source>
        <dbReference type="ARBA" id="ARBA00023015"/>
    </source>
</evidence>
<feature type="domain" description="HTH gntR-type" evidence="4">
    <location>
        <begin position="9"/>
        <end position="77"/>
    </location>
</feature>
<evidence type="ECO:0000256" key="3">
    <source>
        <dbReference type="ARBA" id="ARBA00023163"/>
    </source>
</evidence>
<keyword evidence="2" id="KW-0238">DNA-binding</keyword>
<evidence type="ECO:0000256" key="2">
    <source>
        <dbReference type="ARBA" id="ARBA00023125"/>
    </source>
</evidence>
<keyword evidence="6" id="KW-1185">Reference proteome</keyword>
<dbReference type="CDD" id="cd07377">
    <property type="entry name" value="WHTH_GntR"/>
    <property type="match status" value="1"/>
</dbReference>
<evidence type="ECO:0000259" key="4">
    <source>
        <dbReference type="PROSITE" id="PS50949"/>
    </source>
</evidence>
<gene>
    <name evidence="5" type="ORF">Q5Y73_14535</name>
</gene>
<keyword evidence="3" id="KW-0804">Transcription</keyword>
<dbReference type="PANTHER" id="PTHR38445">
    <property type="entry name" value="HTH-TYPE TRANSCRIPTIONAL REPRESSOR YTRA"/>
    <property type="match status" value="1"/>
</dbReference>
<comment type="caution">
    <text evidence="5">The sequence shown here is derived from an EMBL/GenBank/DDBJ whole genome shotgun (WGS) entry which is preliminary data.</text>
</comment>
<dbReference type="InterPro" id="IPR036388">
    <property type="entry name" value="WH-like_DNA-bd_sf"/>
</dbReference>
<evidence type="ECO:0000313" key="5">
    <source>
        <dbReference type="EMBL" id="MDP5275324.1"/>
    </source>
</evidence>
<evidence type="ECO:0000313" key="6">
    <source>
        <dbReference type="Proteomes" id="UP001231941"/>
    </source>
</evidence>